<dbReference type="AlphaFoldDB" id="A0A0D0IS29"/>
<evidence type="ECO:0000313" key="2">
    <source>
        <dbReference type="Proteomes" id="UP000032120"/>
    </source>
</evidence>
<protein>
    <submittedName>
        <fullName evidence="1">Uncharacterized protein</fullName>
    </submittedName>
</protein>
<dbReference type="EMBL" id="JXSQ01000012">
    <property type="protein sequence ID" value="KIP52303.1"/>
    <property type="molecule type" value="Genomic_DNA"/>
</dbReference>
<accession>A0A0D0IS29</accession>
<organism evidence="1 2">
    <name type="scientific">Leucobacter komagatae</name>
    <dbReference type="NCBI Taxonomy" id="55969"/>
    <lineage>
        <taxon>Bacteria</taxon>
        <taxon>Bacillati</taxon>
        <taxon>Actinomycetota</taxon>
        <taxon>Actinomycetes</taxon>
        <taxon>Micrococcales</taxon>
        <taxon>Microbacteriaceae</taxon>
        <taxon>Leucobacter</taxon>
    </lineage>
</organism>
<gene>
    <name evidence="1" type="ORF">SD72_09610</name>
</gene>
<keyword evidence="2" id="KW-1185">Reference proteome</keyword>
<sequence length="72" mass="8175">MAEFVDCTPAAGFLIVQASDEVVSAQFRQDEIFGPLTFCVPLEVFRYAVLKPYPADAAMLWWLYLETLRLCP</sequence>
<evidence type="ECO:0000313" key="1">
    <source>
        <dbReference type="EMBL" id="KIP52303.1"/>
    </source>
</evidence>
<name>A0A0D0IS29_9MICO</name>
<reference evidence="1 2" key="1">
    <citation type="submission" date="2015-01" db="EMBL/GenBank/DDBJ databases">
        <title>Draft genome sequence of Leucobacter komagatae strain VKM ST2845.</title>
        <authorList>
            <person name="Karlyshev A.V."/>
            <person name="Kudryashova E.B."/>
        </authorList>
    </citation>
    <scope>NUCLEOTIDE SEQUENCE [LARGE SCALE GENOMIC DNA]</scope>
    <source>
        <strain evidence="1 2">VKM ST2845</strain>
    </source>
</reference>
<comment type="caution">
    <text evidence="1">The sequence shown here is derived from an EMBL/GenBank/DDBJ whole genome shotgun (WGS) entry which is preliminary data.</text>
</comment>
<dbReference type="Proteomes" id="UP000032120">
    <property type="component" value="Unassembled WGS sequence"/>
</dbReference>
<proteinExistence type="predicted"/>